<evidence type="ECO:0000256" key="1">
    <source>
        <dbReference type="SAM" id="MobiDB-lite"/>
    </source>
</evidence>
<dbReference type="Proteomes" id="UP000316621">
    <property type="component" value="Chromosome 1"/>
</dbReference>
<feature type="compositionally biased region" description="Acidic residues" evidence="1">
    <location>
        <begin position="1"/>
        <end position="17"/>
    </location>
</feature>
<feature type="compositionally biased region" description="Low complexity" evidence="1">
    <location>
        <begin position="773"/>
        <end position="790"/>
    </location>
</feature>
<dbReference type="PANTHER" id="PTHR36005">
    <property type="entry name" value="DNA LIGASE-LIKE PROTEIN"/>
    <property type="match status" value="1"/>
</dbReference>
<dbReference type="PANTHER" id="PTHR36005:SF1">
    <property type="entry name" value="DNA LIGASE-LIKE PROTEIN"/>
    <property type="match status" value="1"/>
</dbReference>
<dbReference type="Gramene" id="RZC45552">
    <property type="protein sequence ID" value="RZC45552"/>
    <property type="gene ID" value="C5167_038509"/>
</dbReference>
<feature type="compositionally biased region" description="Polar residues" evidence="1">
    <location>
        <begin position="734"/>
        <end position="744"/>
    </location>
</feature>
<evidence type="ECO:0000313" key="2">
    <source>
        <dbReference type="EMBL" id="RZC45552.1"/>
    </source>
</evidence>
<dbReference type="EMBL" id="CM010715">
    <property type="protein sequence ID" value="RZC45552.1"/>
    <property type="molecule type" value="Genomic_DNA"/>
</dbReference>
<name>A0A4Y7ICS9_PAPSO</name>
<sequence>MDSDDDYQSFLPAEEEYSSPVRQTKLKRLKKSASITSQPINKSQFHISSPEKNLDFVQPVDPSPSLLGSEGFDQERDSMKTPDTMDSVDSFPSALGSEGFDQEGDLIKTLGITDSVDPEGFTQEGVSIKNPDAMESVDPVQPVLGSEGFEQGGDSIDVEDGFGDSLDAGTEKFVVKESDLINELRAEMGIVKTDKRSEKKRRSPSAGVEETKEKTKKKKKNEKDVAVKELPKAPAPTKKRLEKERKIHLEQLHAETQRLLRESRDAEFKPVPIVQKPISSILAKIRQRKLEVSKKASSLNIYFADSNDSLEVNKLDYSDKHAQSADIGEEKHLEEDKDVPLAYEKSNHLDAVNVDTFSDPASSSFQHENSVANMDTLLGLQPRDVEDGKDEESKSTCPTTQQNISLGSQPRDEEDTPADSQLDSPVEEVIAPSLQTMELQFDAAQPNDTSSDEEESDKENVEPDSRKLDDPDLNLDTKCDPVKAFLDEEAEEEDDSDDDSRSKDDEDEEDNELNEELKDLIAYGYEEKPVDNEKRDQLHQMWLQQQDAAETDNVLQRLKCGAKQKGPSMLEEEEDEEDEDGELGDDSSNDLGDHESSKNMVRMISKKAKQMIPQMFTDKDDAFLSSDDEETDQKIVRQRLLEKAEEDSSLLPPAVDEDSREVFDLIKKLNTVPDTKKKAKPSSILDAFITGGNSNSSSRFSFLGRASSNSLPASSKHVSSNVRSFIFGRDDSNSRSGISTSEVSLDTGELEKRAPRNASAKFSGSQAKCSTQSTVVTETSRTGSSSSSSLLEVLRRSSSFQSDHHTHTRDVNMVGQTQARFQFAAFKPGKKSLKGRT</sequence>
<feature type="compositionally biased region" description="Basic and acidic residues" evidence="1">
    <location>
        <begin position="383"/>
        <end position="394"/>
    </location>
</feature>
<feature type="compositionally biased region" description="Polar residues" evidence="1">
    <location>
        <begin position="395"/>
        <end position="408"/>
    </location>
</feature>
<feature type="region of interest" description="Disordered" evidence="1">
    <location>
        <begin position="355"/>
        <end position="604"/>
    </location>
</feature>
<feature type="compositionally biased region" description="Basic and acidic residues" evidence="1">
    <location>
        <begin position="515"/>
        <end position="538"/>
    </location>
</feature>
<keyword evidence="3" id="KW-1185">Reference proteome</keyword>
<feature type="compositionally biased region" description="Acidic residues" evidence="1">
    <location>
        <begin position="505"/>
        <end position="514"/>
    </location>
</feature>
<dbReference type="AlphaFoldDB" id="A0A4Y7ICS9"/>
<feature type="region of interest" description="Disordered" evidence="1">
    <location>
        <begin position="795"/>
        <end position="814"/>
    </location>
</feature>
<evidence type="ECO:0000313" key="3">
    <source>
        <dbReference type="Proteomes" id="UP000316621"/>
    </source>
</evidence>
<feature type="compositionally biased region" description="Polar residues" evidence="1">
    <location>
        <begin position="33"/>
        <end position="51"/>
    </location>
</feature>
<feature type="region of interest" description="Disordered" evidence="1">
    <location>
        <begin position="728"/>
        <end position="790"/>
    </location>
</feature>
<proteinExistence type="predicted"/>
<dbReference type="OMA" id="VDHDKRN"/>
<feature type="compositionally biased region" description="Basic and acidic residues" evidence="1">
    <location>
        <begin position="221"/>
        <end position="231"/>
    </location>
</feature>
<evidence type="ECO:0008006" key="4">
    <source>
        <dbReference type="Google" id="ProtNLM"/>
    </source>
</evidence>
<feature type="compositionally biased region" description="Basic and acidic residues" evidence="1">
    <location>
        <begin position="458"/>
        <end position="481"/>
    </location>
</feature>
<feature type="compositionally biased region" description="Polar residues" evidence="1">
    <location>
        <begin position="355"/>
        <end position="373"/>
    </location>
</feature>
<accession>A0A4Y7ICS9</accession>
<feature type="compositionally biased region" description="Polar residues" evidence="1">
    <location>
        <begin position="760"/>
        <end position="772"/>
    </location>
</feature>
<dbReference type="STRING" id="3469.A0A4Y7ICS9"/>
<organism evidence="2 3">
    <name type="scientific">Papaver somniferum</name>
    <name type="common">Opium poppy</name>
    <dbReference type="NCBI Taxonomy" id="3469"/>
    <lineage>
        <taxon>Eukaryota</taxon>
        <taxon>Viridiplantae</taxon>
        <taxon>Streptophyta</taxon>
        <taxon>Embryophyta</taxon>
        <taxon>Tracheophyta</taxon>
        <taxon>Spermatophyta</taxon>
        <taxon>Magnoliopsida</taxon>
        <taxon>Ranunculales</taxon>
        <taxon>Papaveraceae</taxon>
        <taxon>Papaveroideae</taxon>
        <taxon>Papaver</taxon>
    </lineage>
</organism>
<feature type="compositionally biased region" description="Acidic residues" evidence="1">
    <location>
        <begin position="570"/>
        <end position="588"/>
    </location>
</feature>
<protein>
    <recommendedName>
        <fullName evidence="4">DNA replication checkpoint mediator MRC1 domain-containing protein</fullName>
    </recommendedName>
</protein>
<feature type="region of interest" description="Disordered" evidence="1">
    <location>
        <begin position="1"/>
        <end position="163"/>
    </location>
</feature>
<reference evidence="2 3" key="1">
    <citation type="journal article" date="2018" name="Science">
        <title>The opium poppy genome and morphinan production.</title>
        <authorList>
            <person name="Guo L."/>
            <person name="Winzer T."/>
            <person name="Yang X."/>
            <person name="Li Y."/>
            <person name="Ning Z."/>
            <person name="He Z."/>
            <person name="Teodor R."/>
            <person name="Lu Y."/>
            <person name="Bowser T.A."/>
            <person name="Graham I.A."/>
            <person name="Ye K."/>
        </authorList>
    </citation>
    <scope>NUCLEOTIDE SEQUENCE [LARGE SCALE GENOMIC DNA]</scope>
    <source>
        <strain evidence="3">cv. HN1</strain>
        <tissue evidence="2">Leaves</tissue>
    </source>
</reference>
<feature type="region of interest" description="Disordered" evidence="1">
    <location>
        <begin position="190"/>
        <end position="243"/>
    </location>
</feature>
<feature type="compositionally biased region" description="Acidic residues" evidence="1">
    <location>
        <begin position="487"/>
        <end position="498"/>
    </location>
</feature>
<gene>
    <name evidence="2" type="ORF">C5167_038509</name>
</gene>